<reference evidence="7" key="1">
    <citation type="submission" date="2016-10" db="EMBL/GenBank/DDBJ databases">
        <title>Sequence of Gallionella enrichment culture.</title>
        <authorList>
            <person name="Poehlein A."/>
            <person name="Muehling M."/>
            <person name="Daniel R."/>
        </authorList>
    </citation>
    <scope>NUCLEOTIDE SEQUENCE</scope>
</reference>
<dbReference type="InterPro" id="IPR006664">
    <property type="entry name" value="OMP_bac"/>
</dbReference>
<evidence type="ECO:0000259" key="6">
    <source>
        <dbReference type="PROSITE" id="PS51123"/>
    </source>
</evidence>
<comment type="caution">
    <text evidence="7">The sequence shown here is derived from an EMBL/GenBank/DDBJ whole genome shotgun (WGS) entry which is preliminary data.</text>
</comment>
<dbReference type="PANTHER" id="PTHR30329">
    <property type="entry name" value="STATOR ELEMENT OF FLAGELLAR MOTOR COMPLEX"/>
    <property type="match status" value="1"/>
</dbReference>
<evidence type="ECO:0000256" key="5">
    <source>
        <dbReference type="SAM" id="MobiDB-lite"/>
    </source>
</evidence>
<evidence type="ECO:0000256" key="1">
    <source>
        <dbReference type="ARBA" id="ARBA00004442"/>
    </source>
</evidence>
<dbReference type="CDD" id="cd07185">
    <property type="entry name" value="OmpA_C-like"/>
    <property type="match status" value="1"/>
</dbReference>
<name>A0A1J5SKW6_9ZZZZ</name>
<dbReference type="PANTHER" id="PTHR30329:SF21">
    <property type="entry name" value="LIPOPROTEIN YIAD-RELATED"/>
    <property type="match status" value="1"/>
</dbReference>
<dbReference type="SUPFAM" id="SSF103088">
    <property type="entry name" value="OmpA-like"/>
    <property type="match status" value="1"/>
</dbReference>
<dbReference type="SUPFAM" id="SSF103647">
    <property type="entry name" value="TSP type-3 repeat"/>
    <property type="match status" value="1"/>
</dbReference>
<feature type="domain" description="OmpA-like" evidence="6">
    <location>
        <begin position="328"/>
        <end position="443"/>
    </location>
</feature>
<dbReference type="Pfam" id="PF02412">
    <property type="entry name" value="TSP_3"/>
    <property type="match status" value="4"/>
</dbReference>
<evidence type="ECO:0000256" key="2">
    <source>
        <dbReference type="ARBA" id="ARBA00022729"/>
    </source>
</evidence>
<dbReference type="InterPro" id="IPR050330">
    <property type="entry name" value="Bact_OuterMem_StrucFunc"/>
</dbReference>
<dbReference type="GO" id="GO:0005509">
    <property type="term" value="F:calcium ion binding"/>
    <property type="evidence" value="ECO:0007669"/>
    <property type="project" value="InterPro"/>
</dbReference>
<dbReference type="AlphaFoldDB" id="A0A1J5SKW6"/>
<dbReference type="GO" id="GO:0007155">
    <property type="term" value="P:cell adhesion"/>
    <property type="evidence" value="ECO:0007669"/>
    <property type="project" value="InterPro"/>
</dbReference>
<feature type="region of interest" description="Disordered" evidence="5">
    <location>
        <begin position="417"/>
        <end position="443"/>
    </location>
</feature>
<sequence>MKKVLLFLIVAVITVTSFSQVSSGSLKKRPTLGINFFLKDFTAADLLGHNSLGLVIRDKWPTLNTMKPGLGLQYYQGLTDYIDFTASLNSSFLTYPFYNGTTSSGDKFLLETTAGLNLKLLPDNYIIDPYVSTGVGLSMLGGTYFGAFVPVGGGFQFALGEGTFIHLECLYNLRVTEMTNYHFQYKLGFSSPLTDKKEVKLAPLPPPPPPVEKDTDGDGIVDSKDKCPTVPGVAKYDGCPIPDTDGDGINDENDKCPTEKGTAKYQGCPIPDTDKDGINDEEDKCPTVPGVARYQGCPVPDTDGDGINDEEDKCPTEKGPASNHGCPEMKDFNFKAENVQFLSGSSVLTKVASAELDKGAKILSEHPSLNILVDGYTDNTGNADKNKILSQKRADAVKAYLVKKGVDAGRLTATGYGDANPIGDNKTAKGKAANRRVEFKVKQ</sequence>
<keyword evidence="3" id="KW-0472">Membrane</keyword>
<accession>A0A1J5SKW6</accession>
<comment type="subcellular location">
    <subcellularLocation>
        <location evidence="1">Cell outer membrane</location>
    </subcellularLocation>
</comment>
<proteinExistence type="predicted"/>
<dbReference type="Gene3D" id="4.10.1080.10">
    <property type="entry name" value="TSP type-3 repeat"/>
    <property type="match status" value="1"/>
</dbReference>
<gene>
    <name evidence="7" type="primary">oprF_7</name>
    <name evidence="7" type="ORF">GALL_172510</name>
</gene>
<dbReference type="InterPro" id="IPR006665">
    <property type="entry name" value="OmpA-like"/>
</dbReference>
<feature type="region of interest" description="Disordered" evidence="5">
    <location>
        <begin position="287"/>
        <end position="325"/>
    </location>
</feature>
<dbReference type="Pfam" id="PF00691">
    <property type="entry name" value="OmpA"/>
    <property type="match status" value="1"/>
</dbReference>
<dbReference type="PRINTS" id="PR01021">
    <property type="entry name" value="OMPADOMAIN"/>
</dbReference>
<dbReference type="PROSITE" id="PS51123">
    <property type="entry name" value="OMPA_2"/>
    <property type="match status" value="1"/>
</dbReference>
<feature type="compositionally biased region" description="Acidic residues" evidence="5">
    <location>
        <begin position="302"/>
        <end position="312"/>
    </location>
</feature>
<dbReference type="InterPro" id="IPR028974">
    <property type="entry name" value="TSP_type-3_rpt"/>
</dbReference>
<evidence type="ECO:0000313" key="7">
    <source>
        <dbReference type="EMBL" id="OIR00726.1"/>
    </source>
</evidence>
<keyword evidence="2" id="KW-0732">Signal</keyword>
<dbReference type="Gene3D" id="3.30.1330.60">
    <property type="entry name" value="OmpA-like domain"/>
    <property type="match status" value="1"/>
</dbReference>
<feature type="compositionally biased region" description="Basic and acidic residues" evidence="5">
    <location>
        <begin position="211"/>
        <end position="224"/>
    </location>
</feature>
<dbReference type="InterPro" id="IPR036737">
    <property type="entry name" value="OmpA-like_sf"/>
</dbReference>
<dbReference type="GO" id="GO:0009279">
    <property type="term" value="C:cell outer membrane"/>
    <property type="evidence" value="ECO:0007669"/>
    <property type="project" value="UniProtKB-SubCell"/>
</dbReference>
<evidence type="ECO:0000256" key="4">
    <source>
        <dbReference type="ARBA" id="ARBA00023237"/>
    </source>
</evidence>
<protein>
    <submittedName>
        <fullName evidence="7">Outer membrane porin F</fullName>
    </submittedName>
</protein>
<dbReference type="EMBL" id="MLJW01000092">
    <property type="protein sequence ID" value="OIR00726.1"/>
    <property type="molecule type" value="Genomic_DNA"/>
</dbReference>
<dbReference type="InterPro" id="IPR003367">
    <property type="entry name" value="Thrombospondin_3-like_rpt"/>
</dbReference>
<organism evidence="7">
    <name type="scientific">mine drainage metagenome</name>
    <dbReference type="NCBI Taxonomy" id="410659"/>
    <lineage>
        <taxon>unclassified sequences</taxon>
        <taxon>metagenomes</taxon>
        <taxon>ecological metagenomes</taxon>
    </lineage>
</organism>
<keyword evidence="4" id="KW-0998">Cell outer membrane</keyword>
<evidence type="ECO:0000256" key="3">
    <source>
        <dbReference type="ARBA" id="ARBA00023136"/>
    </source>
</evidence>
<feature type="region of interest" description="Disordered" evidence="5">
    <location>
        <begin position="202"/>
        <end position="224"/>
    </location>
</feature>